<dbReference type="Gene3D" id="3.30.160.60">
    <property type="entry name" value="Classic Zinc Finger"/>
    <property type="match status" value="1"/>
</dbReference>
<dbReference type="Proteomes" id="UP000277928">
    <property type="component" value="Unassembled WGS sequence"/>
</dbReference>
<dbReference type="GO" id="GO:0005634">
    <property type="term" value="C:nucleus"/>
    <property type="evidence" value="ECO:0007669"/>
    <property type="project" value="UniProtKB-ARBA"/>
</dbReference>
<evidence type="ECO:0000256" key="3">
    <source>
        <dbReference type="ARBA" id="ARBA00022833"/>
    </source>
</evidence>
<dbReference type="PROSITE" id="PS50157">
    <property type="entry name" value="ZINC_FINGER_C2H2_2"/>
    <property type="match status" value="1"/>
</dbReference>
<evidence type="ECO:0000256" key="1">
    <source>
        <dbReference type="ARBA" id="ARBA00022723"/>
    </source>
</evidence>
<keyword evidence="8" id="KW-1185">Reference proteome</keyword>
<evidence type="ECO:0000313" key="7">
    <source>
        <dbReference type="EMBL" id="VDK87000.1"/>
    </source>
</evidence>
<organism evidence="7 8">
    <name type="scientific">Litomosoides sigmodontis</name>
    <name type="common">Filarial nematode worm</name>
    <dbReference type="NCBI Taxonomy" id="42156"/>
    <lineage>
        <taxon>Eukaryota</taxon>
        <taxon>Metazoa</taxon>
        <taxon>Ecdysozoa</taxon>
        <taxon>Nematoda</taxon>
        <taxon>Chromadorea</taxon>
        <taxon>Rhabditida</taxon>
        <taxon>Spirurina</taxon>
        <taxon>Spiruromorpha</taxon>
        <taxon>Filarioidea</taxon>
        <taxon>Onchocercidae</taxon>
        <taxon>Litomosoides</taxon>
    </lineage>
</organism>
<evidence type="ECO:0000256" key="5">
    <source>
        <dbReference type="SAM" id="SignalP"/>
    </source>
</evidence>
<keyword evidence="5" id="KW-0732">Signal</keyword>
<keyword evidence="2 4" id="KW-0863">Zinc-finger</keyword>
<accession>A0A3P6U6Y0</accession>
<evidence type="ECO:0000256" key="4">
    <source>
        <dbReference type="PROSITE-ProRule" id="PRU00042"/>
    </source>
</evidence>
<proteinExistence type="predicted"/>
<feature type="signal peptide" evidence="5">
    <location>
        <begin position="1"/>
        <end position="19"/>
    </location>
</feature>
<dbReference type="FunFam" id="3.30.160.60:FF:000446">
    <property type="entry name" value="Zinc finger protein"/>
    <property type="match status" value="1"/>
</dbReference>
<dbReference type="InterPro" id="IPR013087">
    <property type="entry name" value="Znf_C2H2_type"/>
</dbReference>
<dbReference type="GO" id="GO:0000122">
    <property type="term" value="P:negative regulation of transcription by RNA polymerase II"/>
    <property type="evidence" value="ECO:0007669"/>
    <property type="project" value="UniProtKB-ARBA"/>
</dbReference>
<dbReference type="AlphaFoldDB" id="A0A3P6U6Y0"/>
<reference evidence="7 8" key="1">
    <citation type="submission" date="2018-08" db="EMBL/GenBank/DDBJ databases">
        <authorList>
            <person name="Laetsch R D."/>
            <person name="Stevens L."/>
            <person name="Kumar S."/>
            <person name="Blaxter L. M."/>
        </authorList>
    </citation>
    <scope>NUCLEOTIDE SEQUENCE [LARGE SCALE GENOMIC DNA]</scope>
</reference>
<dbReference type="EMBL" id="UYRX01000903">
    <property type="protein sequence ID" value="VDK87000.1"/>
    <property type="molecule type" value="Genomic_DNA"/>
</dbReference>
<dbReference type="SUPFAM" id="SSF57667">
    <property type="entry name" value="beta-beta-alpha zinc fingers"/>
    <property type="match status" value="1"/>
</dbReference>
<protein>
    <recommendedName>
        <fullName evidence="6">C2H2-type domain-containing protein</fullName>
    </recommendedName>
</protein>
<evidence type="ECO:0000259" key="6">
    <source>
        <dbReference type="PROSITE" id="PS50157"/>
    </source>
</evidence>
<evidence type="ECO:0000256" key="2">
    <source>
        <dbReference type="ARBA" id="ARBA00022771"/>
    </source>
</evidence>
<sequence>MTSLPYYLIMFTLPSLYVAQVTVTINGELPVDESPTTQRNIDKAKAAAYDDVQARKAPLGNHIYSKQSQNVNHQNSTDHMPYKCVACNRRFRRLCALLNHRRMELRKFELIWGDWCEFEDRQRL</sequence>
<dbReference type="OrthoDB" id="6077919at2759"/>
<keyword evidence="1" id="KW-0479">Metal-binding</keyword>
<dbReference type="GO" id="GO:0008270">
    <property type="term" value="F:zinc ion binding"/>
    <property type="evidence" value="ECO:0007669"/>
    <property type="project" value="UniProtKB-KW"/>
</dbReference>
<name>A0A3P6U6Y0_LITSI</name>
<dbReference type="InterPro" id="IPR036236">
    <property type="entry name" value="Znf_C2H2_sf"/>
</dbReference>
<feature type="domain" description="C2H2-type" evidence="6">
    <location>
        <begin position="82"/>
        <end position="109"/>
    </location>
</feature>
<keyword evidence="3" id="KW-0862">Zinc</keyword>
<evidence type="ECO:0000313" key="8">
    <source>
        <dbReference type="Proteomes" id="UP000277928"/>
    </source>
</evidence>
<gene>
    <name evidence="7" type="ORF">NLS_LOCUS7926</name>
</gene>
<feature type="chain" id="PRO_5018200785" description="C2H2-type domain-containing protein" evidence="5">
    <location>
        <begin position="20"/>
        <end position="124"/>
    </location>
</feature>